<comment type="caution">
    <text evidence="2">The sequence shown here is derived from an EMBL/GenBank/DDBJ whole genome shotgun (WGS) entry which is preliminary data.</text>
</comment>
<dbReference type="GO" id="GO:0003677">
    <property type="term" value="F:DNA binding"/>
    <property type="evidence" value="ECO:0007669"/>
    <property type="project" value="InterPro"/>
</dbReference>
<dbReference type="SMART" id="SM00966">
    <property type="entry name" value="SpoVT_AbrB"/>
    <property type="match status" value="1"/>
</dbReference>
<proteinExistence type="predicted"/>
<reference evidence="2" key="1">
    <citation type="submission" date="2019-03" db="EMBL/GenBank/DDBJ databases">
        <title>Single cell metagenomics reveals metabolic interactions within the superorganism composed of flagellate Streblomastix strix and complex community of Bacteroidetes bacteria on its surface.</title>
        <authorList>
            <person name="Treitli S.C."/>
            <person name="Kolisko M."/>
            <person name="Husnik F."/>
            <person name="Keeling P."/>
            <person name="Hampl V."/>
        </authorList>
    </citation>
    <scope>NUCLEOTIDE SEQUENCE</scope>
    <source>
        <strain evidence="2">STM</strain>
    </source>
</reference>
<sequence length="84" mass="9527">METTIVQIGNSKGIILPASILKKLKLSLKSPVNIVIEDEKIIIEQHPRAGWAEAFQRIAELGEDKLLIPDVFDEETFDDIPWEE</sequence>
<protein>
    <recommendedName>
        <fullName evidence="1">SpoVT-AbrB domain-containing protein</fullName>
    </recommendedName>
</protein>
<dbReference type="EMBL" id="SNRY01000161">
    <property type="protein sequence ID" value="KAA6345659.1"/>
    <property type="molecule type" value="Genomic_DNA"/>
</dbReference>
<dbReference type="Gene3D" id="2.10.260.10">
    <property type="match status" value="1"/>
</dbReference>
<dbReference type="InterPro" id="IPR007159">
    <property type="entry name" value="SpoVT-AbrB_dom"/>
</dbReference>
<evidence type="ECO:0000313" key="2">
    <source>
        <dbReference type="EMBL" id="KAA6345659.1"/>
    </source>
</evidence>
<dbReference type="InterPro" id="IPR037914">
    <property type="entry name" value="SpoVT-AbrB_sf"/>
</dbReference>
<accession>A0A5J4SHR2</accession>
<name>A0A5J4SHR2_9ZZZZ</name>
<dbReference type="SUPFAM" id="SSF89447">
    <property type="entry name" value="AbrB/MazE/MraZ-like"/>
    <property type="match status" value="1"/>
</dbReference>
<gene>
    <name evidence="2" type="ORF">EZS27_006798</name>
</gene>
<organism evidence="2">
    <name type="scientific">termite gut metagenome</name>
    <dbReference type="NCBI Taxonomy" id="433724"/>
    <lineage>
        <taxon>unclassified sequences</taxon>
        <taxon>metagenomes</taxon>
        <taxon>organismal metagenomes</taxon>
    </lineage>
</organism>
<dbReference type="AlphaFoldDB" id="A0A5J4SHR2"/>
<feature type="domain" description="SpoVT-AbrB" evidence="1">
    <location>
        <begin position="6"/>
        <end position="51"/>
    </location>
</feature>
<dbReference type="Pfam" id="PF04014">
    <property type="entry name" value="MazE_antitoxin"/>
    <property type="match status" value="1"/>
</dbReference>
<evidence type="ECO:0000259" key="1">
    <source>
        <dbReference type="SMART" id="SM00966"/>
    </source>
</evidence>